<keyword evidence="1" id="KW-0472">Membrane</keyword>
<dbReference type="InterPro" id="IPR029485">
    <property type="entry name" value="CAT_C"/>
</dbReference>
<feature type="transmembrane region" description="Helical" evidence="1">
    <location>
        <begin position="16"/>
        <end position="35"/>
    </location>
</feature>
<gene>
    <name evidence="4" type="primary">LOC106604049</name>
</gene>
<dbReference type="AlphaFoldDB" id="A0A1S3RNF3"/>
<name>A0A1S3RNF3_SALSA</name>
<evidence type="ECO:0000313" key="4">
    <source>
        <dbReference type="RefSeq" id="XP_014053866.1"/>
    </source>
</evidence>
<dbReference type="GeneID" id="106604049"/>
<accession>A0A1S3RNF3</accession>
<reference evidence="4" key="1">
    <citation type="submission" date="2025-08" db="UniProtKB">
        <authorList>
            <consortium name="RefSeq"/>
        </authorList>
    </citation>
    <scope>IDENTIFICATION</scope>
</reference>
<dbReference type="RefSeq" id="XP_014053866.1">
    <property type="nucleotide sequence ID" value="XM_014198391.2"/>
</dbReference>
<evidence type="ECO:0000313" key="3">
    <source>
        <dbReference type="Proteomes" id="UP001652741"/>
    </source>
</evidence>
<dbReference type="OrthoDB" id="3900342at2759"/>
<protein>
    <submittedName>
        <fullName evidence="4">Cationic amino acid transporter 2</fullName>
    </submittedName>
</protein>
<dbReference type="Proteomes" id="UP001652741">
    <property type="component" value="Unplaced"/>
</dbReference>
<dbReference type="GO" id="GO:0097638">
    <property type="term" value="P:L-arginine import across plasma membrane"/>
    <property type="evidence" value="ECO:0007669"/>
    <property type="project" value="TreeGrafter"/>
</dbReference>
<evidence type="ECO:0000256" key="1">
    <source>
        <dbReference type="SAM" id="Phobius"/>
    </source>
</evidence>
<keyword evidence="3" id="KW-1185">Reference proteome</keyword>
<dbReference type="GO" id="GO:0000064">
    <property type="term" value="F:L-ornithine transmembrane transporter activity"/>
    <property type="evidence" value="ECO:0007669"/>
    <property type="project" value="TreeGrafter"/>
</dbReference>
<keyword evidence="1" id="KW-1133">Transmembrane helix</keyword>
<proteinExistence type="predicted"/>
<feature type="domain" description="Cationic amino acid transporter C-terminal" evidence="2">
    <location>
        <begin position="1"/>
        <end position="38"/>
    </location>
</feature>
<dbReference type="PANTHER" id="PTHR43243">
    <property type="entry name" value="INNER MEMBRANE TRANSPORTER YGJI-RELATED"/>
    <property type="match status" value="1"/>
</dbReference>
<dbReference type="GO" id="GO:0015189">
    <property type="term" value="F:L-lysine transmembrane transporter activity"/>
    <property type="evidence" value="ECO:0007669"/>
    <property type="project" value="TreeGrafter"/>
</dbReference>
<dbReference type="Pfam" id="PF13906">
    <property type="entry name" value="AA_permease_C"/>
    <property type="match status" value="1"/>
</dbReference>
<evidence type="ECO:0000259" key="2">
    <source>
        <dbReference type="Pfam" id="PF13906"/>
    </source>
</evidence>
<dbReference type="GO" id="GO:0005886">
    <property type="term" value="C:plasma membrane"/>
    <property type="evidence" value="ECO:0007669"/>
    <property type="project" value="TreeGrafter"/>
</dbReference>
<dbReference type="KEGG" id="sasa:106604049"/>
<sequence length="90" mass="10210">MFVNVYLMMQLDRGTWIRFAVWMAIGFVIYFGYGIHHSAEAALARSSLESDVELNGYIASHSHNMEPMSPEKEAFLHNGLESRGEEEGDL</sequence>
<dbReference type="GO" id="GO:0061459">
    <property type="term" value="F:L-arginine transmembrane transporter activity"/>
    <property type="evidence" value="ECO:0007669"/>
    <property type="project" value="TreeGrafter"/>
</dbReference>
<organism evidence="3 4">
    <name type="scientific">Salmo salar</name>
    <name type="common">Atlantic salmon</name>
    <dbReference type="NCBI Taxonomy" id="8030"/>
    <lineage>
        <taxon>Eukaryota</taxon>
        <taxon>Metazoa</taxon>
        <taxon>Chordata</taxon>
        <taxon>Craniata</taxon>
        <taxon>Vertebrata</taxon>
        <taxon>Euteleostomi</taxon>
        <taxon>Actinopterygii</taxon>
        <taxon>Neopterygii</taxon>
        <taxon>Teleostei</taxon>
        <taxon>Protacanthopterygii</taxon>
        <taxon>Salmoniformes</taxon>
        <taxon>Salmonidae</taxon>
        <taxon>Salmoninae</taxon>
        <taxon>Salmo</taxon>
    </lineage>
</organism>
<dbReference type="PANTHER" id="PTHR43243:SF28">
    <property type="entry name" value="HIGH AFFINITY CATIONIC AMINO ACID TRANSPORTER 1"/>
    <property type="match status" value="1"/>
</dbReference>
<keyword evidence="1" id="KW-0812">Transmembrane</keyword>